<dbReference type="OrthoDB" id="1920930at2759"/>
<dbReference type="AlphaFoldDB" id="A0A5A7U274"/>
<dbReference type="EMBL" id="SSTE01013117">
    <property type="protein sequence ID" value="KAA0047691.1"/>
    <property type="molecule type" value="Genomic_DNA"/>
</dbReference>
<organism evidence="1 2">
    <name type="scientific">Cucumis melo var. makuwa</name>
    <name type="common">Oriental melon</name>
    <dbReference type="NCBI Taxonomy" id="1194695"/>
    <lineage>
        <taxon>Eukaryota</taxon>
        <taxon>Viridiplantae</taxon>
        <taxon>Streptophyta</taxon>
        <taxon>Embryophyta</taxon>
        <taxon>Tracheophyta</taxon>
        <taxon>Spermatophyta</taxon>
        <taxon>Magnoliopsida</taxon>
        <taxon>eudicotyledons</taxon>
        <taxon>Gunneridae</taxon>
        <taxon>Pentapetalae</taxon>
        <taxon>rosids</taxon>
        <taxon>fabids</taxon>
        <taxon>Cucurbitales</taxon>
        <taxon>Cucurbitaceae</taxon>
        <taxon>Benincaseae</taxon>
        <taxon>Cucumis</taxon>
    </lineage>
</organism>
<dbReference type="Proteomes" id="UP000321393">
    <property type="component" value="Unassembled WGS sequence"/>
</dbReference>
<evidence type="ECO:0000313" key="2">
    <source>
        <dbReference type="Proteomes" id="UP000321393"/>
    </source>
</evidence>
<name>A0A5A7U274_CUCMM</name>
<comment type="caution">
    <text evidence="1">The sequence shown here is derived from an EMBL/GenBank/DDBJ whole genome shotgun (WGS) entry which is preliminary data.</text>
</comment>
<sequence length="84" mass="10005">MWKSNLNMILVIDDPRFVLMEECPPSPTRNASRIVRDAYDCWTKANNKARIHLLWIMSDIVSKKYETMVNARQIMDLIQEMFKE</sequence>
<reference evidence="1 2" key="1">
    <citation type="submission" date="2019-08" db="EMBL/GenBank/DDBJ databases">
        <title>Draft genome sequences of two oriental melons (Cucumis melo L. var makuwa).</title>
        <authorList>
            <person name="Kwon S.-Y."/>
        </authorList>
    </citation>
    <scope>NUCLEOTIDE SEQUENCE [LARGE SCALE GENOMIC DNA]</scope>
    <source>
        <strain evidence="2">cv. SW 3</strain>
        <tissue evidence="1">Leaf</tissue>
    </source>
</reference>
<accession>A0A5A7U274</accession>
<evidence type="ECO:0000313" key="1">
    <source>
        <dbReference type="EMBL" id="KAA0047691.1"/>
    </source>
</evidence>
<protein>
    <submittedName>
        <fullName evidence="1">Gag/pol protein</fullName>
    </submittedName>
</protein>
<gene>
    <name evidence="1" type="ORF">E6C27_scaffold115G001990</name>
</gene>
<proteinExistence type="predicted"/>